<name>A0A2T7B3E6_9ENTR</name>
<dbReference type="Pfam" id="PF16452">
    <property type="entry name" value="Phage_CI_C"/>
    <property type="match status" value="1"/>
</dbReference>
<dbReference type="AlphaFoldDB" id="A0A2T7B3E6"/>
<evidence type="ECO:0000259" key="1">
    <source>
        <dbReference type="Pfam" id="PF16452"/>
    </source>
</evidence>
<reference evidence="2" key="1">
    <citation type="submission" date="2016-12" db="EMBL/GenBank/DDBJ databases">
        <title>Analysis of the Molecular Diversity Among Cronobacter Species Isolated from Filth Flies Using a Pan Genomic DNA Microarray.</title>
        <authorList>
            <person name="Pava-Ripoll M."/>
            <person name="Tall B."/>
            <person name="Farber J."/>
            <person name="Fanning S."/>
            <person name="Lehner A."/>
            <person name="Stephan R."/>
            <person name="Pagotto F."/>
            <person name="Iverson C."/>
            <person name="Ziobro G."/>
            <person name="Miller A."/>
            <person name="Pearson R."/>
            <person name="Yan Q."/>
            <person name="Kim M."/>
            <person name="Jeong S."/>
            <person name="Park J."/>
            <person name="Jun S."/>
            <person name="Choi H."/>
            <person name="Chung T."/>
            <person name="Yoo Y."/>
            <person name="Park E."/>
            <person name="Hwang S."/>
            <person name="Lee B."/>
            <person name="Sathyamoorthy V."/>
            <person name="Carter L."/>
            <person name="Mammel M."/>
            <person name="Jackson S."/>
            <person name="Kothary M."/>
            <person name="Patel I."/>
            <person name="Grim C."/>
            <person name="Gopinath G."/>
            <person name="Gangiredla J."/>
            <person name="Chase H."/>
        </authorList>
    </citation>
    <scope>NUCLEOTIDE SEQUENCE [LARGE SCALE GENOMIC DNA]</scope>
    <source>
        <strain evidence="2">MOD1-Sh41s</strain>
    </source>
</reference>
<dbReference type="InterPro" id="IPR032499">
    <property type="entry name" value="Phage_CI_C"/>
</dbReference>
<accession>A0A2T7B3E6</accession>
<gene>
    <name evidence="2" type="ORF">BS411_13135</name>
</gene>
<dbReference type="GO" id="GO:0051259">
    <property type="term" value="P:protein complex oligomerization"/>
    <property type="evidence" value="ECO:0007669"/>
    <property type="project" value="InterPro"/>
</dbReference>
<protein>
    <recommendedName>
        <fullName evidence="1">Bacteriophage CI repressor C-terminal domain-containing protein</fullName>
    </recommendedName>
</protein>
<comment type="caution">
    <text evidence="2">The sequence shown here is derived from an EMBL/GenBank/DDBJ whole genome shotgun (WGS) entry which is preliminary data.</text>
</comment>
<organism evidence="2">
    <name type="scientific">Cronobacter turicensis</name>
    <dbReference type="NCBI Taxonomy" id="413502"/>
    <lineage>
        <taxon>Bacteria</taxon>
        <taxon>Pseudomonadati</taxon>
        <taxon>Pseudomonadota</taxon>
        <taxon>Gammaproteobacteria</taxon>
        <taxon>Enterobacterales</taxon>
        <taxon>Enterobacteriaceae</taxon>
        <taxon>Cronobacter</taxon>
    </lineage>
</organism>
<proteinExistence type="predicted"/>
<dbReference type="Gene3D" id="2.10.109.10">
    <property type="entry name" value="Umud Fragment, subunit A"/>
    <property type="match status" value="1"/>
</dbReference>
<dbReference type="EMBL" id="MSAG01000021">
    <property type="protein sequence ID" value="PUX20824.1"/>
    <property type="molecule type" value="Genomic_DNA"/>
</dbReference>
<dbReference type="RefSeq" id="WP_077568515.1">
    <property type="nucleotide sequence ID" value="NZ_CP187984.1"/>
</dbReference>
<feature type="domain" description="Bacteriophage CI repressor C-terminal" evidence="1">
    <location>
        <begin position="2"/>
        <end position="43"/>
    </location>
</feature>
<sequence>MAIDGNHTVRELTKLPNNRLIVHGSSSFFACAEIEIKIIAKATKCITNGLRFN</sequence>
<evidence type="ECO:0000313" key="2">
    <source>
        <dbReference type="EMBL" id="PUX20824.1"/>
    </source>
</evidence>